<evidence type="ECO:0000313" key="7">
    <source>
        <dbReference type="Proteomes" id="UP000838412"/>
    </source>
</evidence>
<feature type="domain" description="D-isomer specific 2-hydroxyacid dehydrogenase NAD-binding" evidence="5">
    <location>
        <begin position="171"/>
        <end position="350"/>
    </location>
</feature>
<protein>
    <recommendedName>
        <fullName evidence="2">Glyoxylate reductase/hydroxypyruvate reductase</fullName>
    </recommendedName>
</protein>
<dbReference type="SUPFAM" id="SSF52283">
    <property type="entry name" value="Formate/glycerate dehydrogenase catalytic domain-like"/>
    <property type="match status" value="1"/>
</dbReference>
<sequence length="383" mass="41383">MGRPKWEYYPEATVHSKWPPPSENMNFALKLQHFCNKPALFGCFLKREGSRGILVRSMSTTGKPNVYVTRRIPQKALDLLQGECNVAQWDADNPVPRVELLKGVKGIDGLYCLLTDKIDTEVLDAAGPGLKAVSTMSVGYDHVSLPELRKRKLPLGYTPDVLTDATAELTVALLLTTSRRLVEGVQEVKSGGWGTWIPLWMCGSGLSGSTVGIVGLGRIGAAVAERLKPFGVSRFLYHGRNPKPEAAGKVGAEHVGLDDLLSESDFVIATCALTPETKEMFNKTVFSKMKSSAIFINTSRGGVVHQEDLCEALKSGTIKAAGLDVTTPEPLPTDHPLLTLDNCVVLPHIGSATVETRTEMAVLAARNLLAGLKGEKMPAQVQL</sequence>
<dbReference type="OrthoDB" id="298012at2759"/>
<dbReference type="CDD" id="cd05301">
    <property type="entry name" value="GDH"/>
    <property type="match status" value="1"/>
</dbReference>
<dbReference type="Pfam" id="PF02826">
    <property type="entry name" value="2-Hacid_dh_C"/>
    <property type="match status" value="1"/>
</dbReference>
<evidence type="ECO:0000256" key="2">
    <source>
        <dbReference type="ARBA" id="ARBA00073306"/>
    </source>
</evidence>
<dbReference type="InterPro" id="IPR036291">
    <property type="entry name" value="NAD(P)-bd_dom_sf"/>
</dbReference>
<dbReference type="GO" id="GO:0005829">
    <property type="term" value="C:cytosol"/>
    <property type="evidence" value="ECO:0007669"/>
    <property type="project" value="TreeGrafter"/>
</dbReference>
<dbReference type="SUPFAM" id="SSF51735">
    <property type="entry name" value="NAD(P)-binding Rossmann-fold domains"/>
    <property type="match status" value="1"/>
</dbReference>
<dbReference type="AlphaFoldDB" id="A0A8K0EFS1"/>
<dbReference type="GO" id="GO:0030267">
    <property type="term" value="F:glyoxylate reductase (NADPH) activity"/>
    <property type="evidence" value="ECO:0007669"/>
    <property type="project" value="TreeGrafter"/>
</dbReference>
<keyword evidence="1 3" id="KW-0560">Oxidoreductase</keyword>
<dbReference type="EMBL" id="OV696700">
    <property type="protein sequence ID" value="CAH1246850.1"/>
    <property type="molecule type" value="Genomic_DNA"/>
</dbReference>
<dbReference type="Gene3D" id="3.40.50.720">
    <property type="entry name" value="NAD(P)-binding Rossmann-like Domain"/>
    <property type="match status" value="2"/>
</dbReference>
<name>A0A8K0EFS1_BRALA</name>
<dbReference type="Proteomes" id="UP000838412">
    <property type="component" value="Chromosome 15"/>
</dbReference>
<dbReference type="FunFam" id="3.40.50.720:FF:000026">
    <property type="entry name" value="Glyoxylate/hydroxypyruvate reductase B"/>
    <property type="match status" value="1"/>
</dbReference>
<evidence type="ECO:0000256" key="1">
    <source>
        <dbReference type="ARBA" id="ARBA00023002"/>
    </source>
</evidence>
<feature type="domain" description="D-isomer specific 2-hydroxyacid dehydrogenase catalytic" evidence="4">
    <location>
        <begin position="66"/>
        <end position="381"/>
    </location>
</feature>
<gene>
    <name evidence="6" type="primary">PHGDH</name>
    <name evidence="6" type="ORF">BLAG_LOCUS8728</name>
</gene>
<proteinExistence type="inferred from homology"/>
<evidence type="ECO:0000313" key="6">
    <source>
        <dbReference type="EMBL" id="CAH1246850.1"/>
    </source>
</evidence>
<organism evidence="6 7">
    <name type="scientific">Branchiostoma lanceolatum</name>
    <name type="common">Common lancelet</name>
    <name type="synonym">Amphioxus lanceolatum</name>
    <dbReference type="NCBI Taxonomy" id="7740"/>
    <lineage>
        <taxon>Eukaryota</taxon>
        <taxon>Metazoa</taxon>
        <taxon>Chordata</taxon>
        <taxon>Cephalochordata</taxon>
        <taxon>Leptocardii</taxon>
        <taxon>Amphioxiformes</taxon>
        <taxon>Branchiostomatidae</taxon>
        <taxon>Branchiostoma</taxon>
    </lineage>
</organism>
<dbReference type="Pfam" id="PF00389">
    <property type="entry name" value="2-Hacid_dh"/>
    <property type="match status" value="1"/>
</dbReference>
<dbReference type="PANTHER" id="PTHR10996:SF277">
    <property type="entry name" value="GLYOXYLATE REDUCTASE_HYDROXYPYRUVATE REDUCTASE"/>
    <property type="match status" value="1"/>
</dbReference>
<dbReference type="InterPro" id="IPR006140">
    <property type="entry name" value="D-isomer_DH_NAD-bd"/>
</dbReference>
<accession>A0A8K0EFS1</accession>
<comment type="similarity">
    <text evidence="3">Belongs to the D-isomer specific 2-hydroxyacid dehydrogenase family.</text>
</comment>
<evidence type="ECO:0000259" key="4">
    <source>
        <dbReference type="Pfam" id="PF00389"/>
    </source>
</evidence>
<dbReference type="PANTHER" id="PTHR10996">
    <property type="entry name" value="2-HYDROXYACID DEHYDROGENASE-RELATED"/>
    <property type="match status" value="1"/>
</dbReference>
<dbReference type="GO" id="GO:0008465">
    <property type="term" value="F:hydroxypyruvate reductase (NADH) activity"/>
    <property type="evidence" value="ECO:0007669"/>
    <property type="project" value="TreeGrafter"/>
</dbReference>
<evidence type="ECO:0000256" key="3">
    <source>
        <dbReference type="RuleBase" id="RU003719"/>
    </source>
</evidence>
<dbReference type="InterPro" id="IPR006139">
    <property type="entry name" value="D-isomer_2_OHA_DH_cat_dom"/>
</dbReference>
<dbReference type="GO" id="GO:0051287">
    <property type="term" value="F:NAD binding"/>
    <property type="evidence" value="ECO:0007669"/>
    <property type="project" value="InterPro"/>
</dbReference>
<keyword evidence="7" id="KW-1185">Reference proteome</keyword>
<evidence type="ECO:0000259" key="5">
    <source>
        <dbReference type="Pfam" id="PF02826"/>
    </source>
</evidence>
<reference evidence="6" key="1">
    <citation type="submission" date="2022-01" db="EMBL/GenBank/DDBJ databases">
        <authorList>
            <person name="Braso-Vives M."/>
        </authorList>
    </citation>
    <scope>NUCLEOTIDE SEQUENCE</scope>
</reference>
<dbReference type="InterPro" id="IPR050223">
    <property type="entry name" value="D-isomer_2-hydroxyacid_DH"/>
</dbReference>